<dbReference type="InterPro" id="IPR023606">
    <property type="entry name" value="CoA-Trfase_III_dom_1_sf"/>
</dbReference>
<comment type="caution">
    <text evidence="2">The sequence shown here is derived from an EMBL/GenBank/DDBJ whole genome shotgun (WGS) entry which is preliminary data.</text>
</comment>
<proteinExistence type="predicted"/>
<dbReference type="InterPro" id="IPR044855">
    <property type="entry name" value="CoA-Trfase_III_dom3_sf"/>
</dbReference>
<keyword evidence="3" id="KW-1185">Reference proteome</keyword>
<dbReference type="STRING" id="1747903.ASR47_10153"/>
<dbReference type="OrthoDB" id="8523055at2"/>
<accession>A0A1A7C5C9</accession>
<dbReference type="Proteomes" id="UP000092713">
    <property type="component" value="Unassembled WGS sequence"/>
</dbReference>
<gene>
    <name evidence="2" type="ORF">ASR47_10153</name>
</gene>
<evidence type="ECO:0000313" key="2">
    <source>
        <dbReference type="EMBL" id="OBV40244.1"/>
    </source>
</evidence>
<dbReference type="PANTHER" id="PTHR48207">
    <property type="entry name" value="SUCCINATE--HYDROXYMETHYLGLUTARATE COA-TRANSFERASE"/>
    <property type="match status" value="1"/>
</dbReference>
<dbReference type="Gene3D" id="3.40.50.10540">
    <property type="entry name" value="Crotonobetainyl-coa:carnitine coa-transferase, domain 1"/>
    <property type="match status" value="1"/>
</dbReference>
<protein>
    <submittedName>
        <fullName evidence="2">Crotonobetainyl-CoA:carnitine CoA-transferase CaiB</fullName>
    </submittedName>
</protein>
<dbReference type="GO" id="GO:0008410">
    <property type="term" value="F:CoA-transferase activity"/>
    <property type="evidence" value="ECO:0007669"/>
    <property type="project" value="TreeGrafter"/>
</dbReference>
<reference evidence="2 3" key="1">
    <citation type="submission" date="2016-04" db="EMBL/GenBank/DDBJ databases">
        <title>Draft genome sequence of Janthinobacterium psychrotolerans sp. nov., isolated from freshwater sediments in Denmark.</title>
        <authorList>
            <person name="Gong X."/>
            <person name="Skrivergaard S."/>
            <person name="Korsgaard B.S."/>
            <person name="Schreiber L."/>
            <person name="Marshall I.P."/>
            <person name="Finster K."/>
            <person name="Schramm A."/>
        </authorList>
    </citation>
    <scope>NUCLEOTIDE SEQUENCE [LARGE SCALE GENOMIC DNA]</scope>
    <source>
        <strain evidence="2 3">S3-2</strain>
    </source>
</reference>
<dbReference type="SUPFAM" id="SSF89796">
    <property type="entry name" value="CoA-transferase family III (CaiB/BaiF)"/>
    <property type="match status" value="1"/>
</dbReference>
<sequence length="415" mass="44227">MAAFASTLRPAPLTGLRVLDLSRVLAGPWAGQLLADLGADVVKVEQPGRGDDTRSWGPPYVKDEDGRDTAEAAYFQCANRNKRSLCIDLAAPEGQALVRRLALEADVLLENFKLGGLKQYGLDAASLLALNPRLVYCSITGFGQDGPYAARAGYDFLIQGMGGLMSITGVPDGEPGGGPQKVGVAQTDIMTGLYATIAVQAALAERTRSGLGQHIDLALLDVQVAALGNQAANYLCGGKVPQRMGNAHPNIVPYQDFPTADGDMILAIGNDGQFARFCTIAGHPEWAQDERFATNPQRVAHRAVLIPLLRQATVMRTTDEWITAFELAAVPCGPVNRIDQVFADPQVVARGLKVEMAHPTAGTVALVANPVRLSASPVQYRLPPPLLGQHTDEVLGQWLGLGDAEITGLRERKIV</sequence>
<dbReference type="Pfam" id="PF02515">
    <property type="entry name" value="CoA_transf_3"/>
    <property type="match status" value="1"/>
</dbReference>
<name>A0A1A7C5C9_9BURK</name>
<dbReference type="PATRIC" id="fig|1747903.4.peg.3874"/>
<organism evidence="2 3">
    <name type="scientific">Janthinobacterium psychrotolerans</name>
    <dbReference type="NCBI Taxonomy" id="1747903"/>
    <lineage>
        <taxon>Bacteria</taxon>
        <taxon>Pseudomonadati</taxon>
        <taxon>Pseudomonadota</taxon>
        <taxon>Betaproteobacteria</taxon>
        <taxon>Burkholderiales</taxon>
        <taxon>Oxalobacteraceae</taxon>
        <taxon>Janthinobacterium</taxon>
    </lineage>
</organism>
<dbReference type="RefSeq" id="WP_065307015.1">
    <property type="nucleotide sequence ID" value="NZ_LOCQ01000048.1"/>
</dbReference>
<evidence type="ECO:0000256" key="1">
    <source>
        <dbReference type="ARBA" id="ARBA00022679"/>
    </source>
</evidence>
<evidence type="ECO:0000313" key="3">
    <source>
        <dbReference type="Proteomes" id="UP000092713"/>
    </source>
</evidence>
<dbReference type="AlphaFoldDB" id="A0A1A7C5C9"/>
<keyword evidence="1 2" id="KW-0808">Transferase</keyword>
<dbReference type="InterPro" id="IPR050483">
    <property type="entry name" value="CoA-transferase_III_domain"/>
</dbReference>
<dbReference type="Gene3D" id="3.30.1540.10">
    <property type="entry name" value="formyl-coa transferase, domain 3"/>
    <property type="match status" value="1"/>
</dbReference>
<dbReference type="EMBL" id="LOCQ01000048">
    <property type="protein sequence ID" value="OBV40244.1"/>
    <property type="molecule type" value="Genomic_DNA"/>
</dbReference>
<dbReference type="InterPro" id="IPR003673">
    <property type="entry name" value="CoA-Trfase_fam_III"/>
</dbReference>
<dbReference type="PANTHER" id="PTHR48207:SF3">
    <property type="entry name" value="SUCCINATE--HYDROXYMETHYLGLUTARATE COA-TRANSFERASE"/>
    <property type="match status" value="1"/>
</dbReference>